<feature type="transmembrane region" description="Helical" evidence="5">
    <location>
        <begin position="104"/>
        <end position="122"/>
    </location>
</feature>
<comment type="subcellular location">
    <subcellularLocation>
        <location evidence="1">Membrane</location>
        <topology evidence="1">Multi-pass membrane protein</topology>
    </subcellularLocation>
</comment>
<protein>
    <submittedName>
        <fullName evidence="7">3-oxo-5-alpha-steroid 4-dehydrogenase</fullName>
    </submittedName>
</protein>
<proteinExistence type="predicted"/>
<comment type="caution">
    <text evidence="7">The sequence shown here is derived from an EMBL/GenBank/DDBJ whole genome shotgun (WGS) entry which is preliminary data.</text>
</comment>
<reference evidence="8" key="1">
    <citation type="journal article" date="2019" name="Int. J. Syst. Evol. Microbiol.">
        <title>The Global Catalogue of Microorganisms (GCM) 10K type strain sequencing project: providing services to taxonomists for standard genome sequencing and annotation.</title>
        <authorList>
            <consortium name="The Broad Institute Genomics Platform"/>
            <consortium name="The Broad Institute Genome Sequencing Center for Infectious Disease"/>
            <person name="Wu L."/>
            <person name="Ma J."/>
        </authorList>
    </citation>
    <scope>NUCLEOTIDE SEQUENCE [LARGE SCALE GENOMIC DNA]</scope>
    <source>
        <strain evidence="8">JCM 17441</strain>
    </source>
</reference>
<dbReference type="InterPro" id="IPR016636">
    <property type="entry name" value="3-oxo-5-alpha-steroid_4-DH"/>
</dbReference>
<organism evidence="7 8">
    <name type="scientific">Dactylosporangium darangshiense</name>
    <dbReference type="NCBI Taxonomy" id="579108"/>
    <lineage>
        <taxon>Bacteria</taxon>
        <taxon>Bacillati</taxon>
        <taxon>Actinomycetota</taxon>
        <taxon>Actinomycetes</taxon>
        <taxon>Micromonosporales</taxon>
        <taxon>Micromonosporaceae</taxon>
        <taxon>Dactylosporangium</taxon>
    </lineage>
</organism>
<keyword evidence="4 5" id="KW-0472">Membrane</keyword>
<evidence type="ECO:0000313" key="8">
    <source>
        <dbReference type="Proteomes" id="UP001500620"/>
    </source>
</evidence>
<feature type="transmembrane region" description="Helical" evidence="5">
    <location>
        <begin position="57"/>
        <end position="83"/>
    </location>
</feature>
<feature type="transmembrane region" description="Helical" evidence="5">
    <location>
        <begin position="7"/>
        <end position="28"/>
    </location>
</feature>
<dbReference type="Gene3D" id="1.20.120.1630">
    <property type="match status" value="1"/>
</dbReference>
<dbReference type="PROSITE" id="PS50244">
    <property type="entry name" value="S5A_REDUCTASE"/>
    <property type="match status" value="1"/>
</dbReference>
<dbReference type="PANTHER" id="PTHR10556">
    <property type="entry name" value="3-OXO-5-ALPHA-STEROID 4-DEHYDROGENASE"/>
    <property type="match status" value="1"/>
</dbReference>
<keyword evidence="3 5" id="KW-1133">Transmembrane helix</keyword>
<keyword evidence="2 5" id="KW-0812">Transmembrane</keyword>
<accession>A0ABP8DCY7</accession>
<dbReference type="EMBL" id="BAABAT010000014">
    <property type="protein sequence ID" value="GAA4253012.1"/>
    <property type="molecule type" value="Genomic_DNA"/>
</dbReference>
<evidence type="ECO:0000256" key="5">
    <source>
        <dbReference type="SAM" id="Phobius"/>
    </source>
</evidence>
<sequence length="251" mass="28084">MPAPGPYLWLVLLELALAVATVVGLRFLTAPYGRHGRPGWGPTVPARVGWLVMESPAVLWFLIVYLTGAHKAAVVPLVLLTLWQLHYLQRTLVYPLLMRTGARMPVSIMAMAIAFNTLNAYVNARWIGDLGHYPTSWLADPRFLAGTVLFLGGLAVNLDADRRLRRLRGPGETGYRIPHGGAFRWVSSPNYTGEIVEWFGWALATWSLPGLAFALYTTANLAPRALANHRWYHEQFPTYPPQRRALLPHLL</sequence>
<evidence type="ECO:0000256" key="3">
    <source>
        <dbReference type="ARBA" id="ARBA00022989"/>
    </source>
</evidence>
<dbReference type="Pfam" id="PF02544">
    <property type="entry name" value="Steroid_dh"/>
    <property type="match status" value="1"/>
</dbReference>
<feature type="domain" description="3-oxo-5-alpha-steroid 4-dehydrogenase C-terminal" evidence="6">
    <location>
        <begin position="103"/>
        <end position="250"/>
    </location>
</feature>
<feature type="transmembrane region" description="Helical" evidence="5">
    <location>
        <begin position="142"/>
        <end position="160"/>
    </location>
</feature>
<name>A0ABP8DCY7_9ACTN</name>
<evidence type="ECO:0000256" key="2">
    <source>
        <dbReference type="ARBA" id="ARBA00022692"/>
    </source>
</evidence>
<keyword evidence="8" id="KW-1185">Reference proteome</keyword>
<dbReference type="Proteomes" id="UP001500620">
    <property type="component" value="Unassembled WGS sequence"/>
</dbReference>
<evidence type="ECO:0000313" key="7">
    <source>
        <dbReference type="EMBL" id="GAA4253012.1"/>
    </source>
</evidence>
<evidence type="ECO:0000259" key="6">
    <source>
        <dbReference type="Pfam" id="PF02544"/>
    </source>
</evidence>
<gene>
    <name evidence="7" type="ORF">GCM10022255_052090</name>
</gene>
<dbReference type="InterPro" id="IPR001104">
    <property type="entry name" value="3-oxo-5_a-steroid_4-DH_C"/>
</dbReference>
<dbReference type="PIRSF" id="PIRSF015596">
    <property type="entry name" value="5_alpha-SR2"/>
    <property type="match status" value="1"/>
</dbReference>
<dbReference type="InterPro" id="IPR039357">
    <property type="entry name" value="SRD5A/TECR"/>
</dbReference>
<evidence type="ECO:0000256" key="4">
    <source>
        <dbReference type="ARBA" id="ARBA00023136"/>
    </source>
</evidence>
<dbReference type="PANTHER" id="PTHR10556:SF43">
    <property type="entry name" value="STEROID 5-ALPHA-REDUCTASE DET2"/>
    <property type="match status" value="1"/>
</dbReference>
<evidence type="ECO:0000256" key="1">
    <source>
        <dbReference type="ARBA" id="ARBA00004141"/>
    </source>
</evidence>
<dbReference type="RefSeq" id="WP_345130030.1">
    <property type="nucleotide sequence ID" value="NZ_BAABAT010000014.1"/>
</dbReference>